<dbReference type="Gene3D" id="3.40.50.300">
    <property type="entry name" value="P-loop containing nucleotide triphosphate hydrolases"/>
    <property type="match status" value="1"/>
</dbReference>
<dbReference type="InterPro" id="IPR020568">
    <property type="entry name" value="Ribosomal_Su5_D2-typ_SF"/>
</dbReference>
<dbReference type="GO" id="GO:0005524">
    <property type="term" value="F:ATP binding"/>
    <property type="evidence" value="ECO:0007669"/>
    <property type="project" value="UniProtKB-UniRule"/>
</dbReference>
<dbReference type="InterPro" id="IPR003111">
    <property type="entry name" value="Lon_prtase_N"/>
</dbReference>
<dbReference type="Gene3D" id="2.30.130.40">
    <property type="entry name" value="LON domain-like"/>
    <property type="match status" value="1"/>
</dbReference>
<dbReference type="PANTHER" id="PTHR10046">
    <property type="entry name" value="ATP DEPENDENT LON PROTEASE FAMILY MEMBER"/>
    <property type="match status" value="1"/>
</dbReference>
<sequence length="774" mass="87320">MNENDANPIVQLPLVCTRGVVVFPNQEVIIDVGREKSTRAVEEAQEKYESQVVLVAQRDLALEEPDVNDVYSYGTLCQIKHIRRMDGYLRVKFRGMQRVELHTIINDEALMSVTAEIKTDIAQDPMEEVALVRKIAKQFEEIEAVSQTIPKEMINELAKGVSAPMLSDQIAQLFPFTLEKRQELLETRGVNDRLYLILQEIESEKELSQIENKINDKVKTRIEESQKEYYLREKMRAIKEELGDVPDTDKDVDAIRKRLEENPYPDSIKDKIRDELSRYEMLPAASGETGVIKTYIDWMMDLPWWQESKDNEDLNLASEILDADHYGLEKIKERILEYLAVKQMTNSLRAPIICLVGPPGVGKTSLAKSVARALDRRFVKISLGGVKDESEIRGHRRTYLGSMPGRFIQAMKKAGTVNPVFLIDEIDKMASDYKGDPASAMLEVLDPEQNSLFSDHYIEEPYDLSKVLFIATANYLENIPNALRDRLEIIELSSYTELEKIEIAKRHLVPKQIKENGLKASQLKIDDDMISFLIRYYTRESGVRQLERVIATVCRKSVLAILKDSKRSIKVTKKLVKEWLGHEKFEYGKRETKDQIGTVTGLAYTSFGGDVLQVEVNHFEGKGKLVITGQLGDVMKESATIAYDYVRANAKKYKIKPEVFEKNDIHIHVPEGAVPKDGPSAGVTLTTALVSSLSDTPVKANLAMTGEVTLRGNVLPIGGLKEKSMAAHRCGITTIVIPKANVKDLDDVPATVKESVNFIPVERVSQVLDVALVK</sequence>
<evidence type="ECO:0000256" key="12">
    <source>
        <dbReference type="PIRSR" id="PIRSR001174-2"/>
    </source>
</evidence>
<dbReference type="InterPro" id="IPR008269">
    <property type="entry name" value="Lon_proteolytic"/>
</dbReference>
<dbReference type="InterPro" id="IPR008268">
    <property type="entry name" value="Peptidase_S16_AS"/>
</dbReference>
<dbReference type="GO" id="GO:0004252">
    <property type="term" value="F:serine-type endopeptidase activity"/>
    <property type="evidence" value="ECO:0007669"/>
    <property type="project" value="UniProtKB-UniRule"/>
</dbReference>
<evidence type="ECO:0000256" key="2">
    <source>
        <dbReference type="ARBA" id="ARBA00022490"/>
    </source>
</evidence>
<evidence type="ECO:0000259" key="15">
    <source>
        <dbReference type="PROSITE" id="PS51786"/>
    </source>
</evidence>
<dbReference type="Proteomes" id="UP000260025">
    <property type="component" value="Unassembled WGS sequence"/>
</dbReference>
<dbReference type="InterPro" id="IPR027543">
    <property type="entry name" value="Lon_bac"/>
</dbReference>
<dbReference type="InterPro" id="IPR003593">
    <property type="entry name" value="AAA+_ATPase"/>
</dbReference>
<dbReference type="SMART" id="SM00382">
    <property type="entry name" value="AAA"/>
    <property type="match status" value="1"/>
</dbReference>
<protein>
    <recommendedName>
        <fullName evidence="9 10">Lon protease</fullName>
        <ecNumber evidence="9 10">3.4.21.53</ecNumber>
    </recommendedName>
    <alternativeName>
        <fullName evidence="9">ATP-dependent protease La</fullName>
    </alternativeName>
</protein>
<feature type="active site" evidence="9 11">
    <location>
        <position position="723"/>
    </location>
</feature>
<comment type="subcellular location">
    <subcellularLocation>
        <location evidence="1 9 10">Cytoplasm</location>
    </subcellularLocation>
</comment>
<keyword evidence="3 9" id="KW-0645">Protease</keyword>
<dbReference type="Gene3D" id="3.30.230.10">
    <property type="match status" value="1"/>
</dbReference>
<dbReference type="OrthoDB" id="9803599at2"/>
<dbReference type="RefSeq" id="WP_117443973.1">
    <property type="nucleotide sequence ID" value="NZ_JAJFEN010000006.1"/>
</dbReference>
<dbReference type="HAMAP" id="MF_01973">
    <property type="entry name" value="lon_bact"/>
    <property type="match status" value="1"/>
</dbReference>
<evidence type="ECO:0000313" key="17">
    <source>
        <dbReference type="EMBL" id="RGC13916.1"/>
    </source>
</evidence>
<dbReference type="InterPro" id="IPR027065">
    <property type="entry name" value="Lon_Prtase"/>
</dbReference>
<dbReference type="EC" id="3.4.21.53" evidence="9 10"/>
<evidence type="ECO:0000256" key="10">
    <source>
        <dbReference type="PIRNR" id="PIRNR001174"/>
    </source>
</evidence>
<comment type="induction">
    <text evidence="9">By heat shock.</text>
</comment>
<name>A0A3E2VSS5_CLOIN</name>
<evidence type="ECO:0000256" key="8">
    <source>
        <dbReference type="ARBA" id="ARBA00023016"/>
    </source>
</evidence>
<evidence type="ECO:0000259" key="16">
    <source>
        <dbReference type="PROSITE" id="PS51787"/>
    </source>
</evidence>
<comment type="function">
    <text evidence="9">ATP-dependent serine protease that mediates the selective degradation of mutant and abnormal proteins as well as certain short-lived regulatory proteins. Required for cellular homeostasis and for survival from DNA damage and developmental changes induced by stress. Degrades polypeptides processively to yield small peptide fragments that are 5 to 10 amino acids long. Binds to DNA in a double-stranded, site-specific manner.</text>
</comment>
<evidence type="ECO:0000256" key="13">
    <source>
        <dbReference type="PROSITE-ProRule" id="PRU01122"/>
    </source>
</evidence>
<evidence type="ECO:0000256" key="14">
    <source>
        <dbReference type="RuleBase" id="RU000591"/>
    </source>
</evidence>
<dbReference type="SMART" id="SM00464">
    <property type="entry name" value="LON"/>
    <property type="match status" value="1"/>
</dbReference>
<dbReference type="GO" id="GO:0004176">
    <property type="term" value="F:ATP-dependent peptidase activity"/>
    <property type="evidence" value="ECO:0007669"/>
    <property type="project" value="UniProtKB-UniRule"/>
</dbReference>
<dbReference type="GO" id="GO:0005737">
    <property type="term" value="C:cytoplasm"/>
    <property type="evidence" value="ECO:0007669"/>
    <property type="project" value="UniProtKB-SubCell"/>
</dbReference>
<dbReference type="GO" id="GO:0034605">
    <property type="term" value="P:cellular response to heat"/>
    <property type="evidence" value="ECO:0007669"/>
    <property type="project" value="UniProtKB-UniRule"/>
</dbReference>
<dbReference type="Gene3D" id="1.20.58.1480">
    <property type="match status" value="1"/>
</dbReference>
<feature type="active site" evidence="9 11">
    <location>
        <position position="680"/>
    </location>
</feature>
<evidence type="ECO:0000256" key="9">
    <source>
        <dbReference type="HAMAP-Rule" id="MF_01973"/>
    </source>
</evidence>
<keyword evidence="5 9" id="KW-0378">Hydrolase</keyword>
<accession>A0A3E2VSS5</accession>
<dbReference type="PRINTS" id="PR00830">
    <property type="entry name" value="ENDOLAPTASE"/>
</dbReference>
<evidence type="ECO:0000256" key="6">
    <source>
        <dbReference type="ARBA" id="ARBA00022825"/>
    </source>
</evidence>
<dbReference type="CDD" id="cd19500">
    <property type="entry name" value="RecA-like_Lon"/>
    <property type="match status" value="1"/>
</dbReference>
<dbReference type="Gene3D" id="1.20.5.5270">
    <property type="match status" value="1"/>
</dbReference>
<dbReference type="Pfam" id="PF02190">
    <property type="entry name" value="LON_substr_bdg"/>
    <property type="match status" value="1"/>
</dbReference>
<dbReference type="AlphaFoldDB" id="A0A3E2VSS5"/>
<evidence type="ECO:0000256" key="1">
    <source>
        <dbReference type="ARBA" id="ARBA00004496"/>
    </source>
</evidence>
<comment type="caution">
    <text evidence="17">The sequence shown here is derived from an EMBL/GenBank/DDBJ whole genome shotgun (WGS) entry which is preliminary data.</text>
</comment>
<dbReference type="SUPFAM" id="SSF88697">
    <property type="entry name" value="PUA domain-like"/>
    <property type="match status" value="1"/>
</dbReference>
<dbReference type="EMBL" id="QVEV01000026">
    <property type="protein sequence ID" value="RGC13916.1"/>
    <property type="molecule type" value="Genomic_DNA"/>
</dbReference>
<dbReference type="Gene3D" id="1.10.8.60">
    <property type="match status" value="1"/>
</dbReference>
<dbReference type="NCBIfam" id="TIGR00763">
    <property type="entry name" value="lon"/>
    <property type="match status" value="1"/>
</dbReference>
<keyword evidence="4 9" id="KW-0547">Nucleotide-binding</keyword>
<dbReference type="PROSITE" id="PS01046">
    <property type="entry name" value="LON_SER"/>
    <property type="match status" value="1"/>
</dbReference>
<dbReference type="GO" id="GO:0016887">
    <property type="term" value="F:ATP hydrolysis activity"/>
    <property type="evidence" value="ECO:0007669"/>
    <property type="project" value="UniProtKB-UniRule"/>
</dbReference>
<dbReference type="SUPFAM" id="SSF52540">
    <property type="entry name" value="P-loop containing nucleoside triphosphate hydrolases"/>
    <property type="match status" value="1"/>
</dbReference>
<dbReference type="FunFam" id="3.40.50.300:FF:000382">
    <property type="entry name" value="Lon protease homolog 2, peroxisomal"/>
    <property type="match status" value="1"/>
</dbReference>
<dbReference type="Pfam" id="PF22667">
    <property type="entry name" value="Lon_lid"/>
    <property type="match status" value="1"/>
</dbReference>
<dbReference type="PROSITE" id="PS51786">
    <property type="entry name" value="LON_PROTEOLYTIC"/>
    <property type="match status" value="1"/>
</dbReference>
<reference evidence="17 18" key="1">
    <citation type="submission" date="2018-08" db="EMBL/GenBank/DDBJ databases">
        <title>A genome reference for cultivated species of the human gut microbiota.</title>
        <authorList>
            <person name="Zou Y."/>
            <person name="Xue W."/>
            <person name="Luo G."/>
        </authorList>
    </citation>
    <scope>NUCLEOTIDE SEQUENCE [LARGE SCALE GENOMIC DNA]</scope>
    <source>
        <strain evidence="17 18">OF01-2LB</strain>
    </source>
</reference>
<comment type="catalytic activity">
    <reaction evidence="9 10 13">
        <text>Hydrolysis of proteins in presence of ATP.</text>
        <dbReference type="EC" id="3.4.21.53"/>
    </reaction>
</comment>
<feature type="domain" description="Lon proteolytic" evidence="15">
    <location>
        <begin position="593"/>
        <end position="774"/>
    </location>
</feature>
<dbReference type="PROSITE" id="PS51787">
    <property type="entry name" value="LON_N"/>
    <property type="match status" value="1"/>
</dbReference>
<feature type="binding site" evidence="9 12">
    <location>
        <begin position="357"/>
        <end position="364"/>
    </location>
    <ligand>
        <name>ATP</name>
        <dbReference type="ChEBI" id="CHEBI:30616"/>
    </ligand>
</feature>
<dbReference type="InterPro" id="IPR015947">
    <property type="entry name" value="PUA-like_sf"/>
</dbReference>
<evidence type="ECO:0000256" key="3">
    <source>
        <dbReference type="ARBA" id="ARBA00022670"/>
    </source>
</evidence>
<keyword evidence="7 9" id="KW-0067">ATP-binding</keyword>
<dbReference type="GO" id="GO:0043565">
    <property type="term" value="F:sequence-specific DNA binding"/>
    <property type="evidence" value="ECO:0007669"/>
    <property type="project" value="UniProtKB-UniRule"/>
</dbReference>
<dbReference type="GO" id="GO:0006515">
    <property type="term" value="P:protein quality control for misfolded or incompletely synthesized proteins"/>
    <property type="evidence" value="ECO:0007669"/>
    <property type="project" value="UniProtKB-UniRule"/>
</dbReference>
<dbReference type="InterPro" id="IPR014721">
    <property type="entry name" value="Ribsml_uS5_D2-typ_fold_subgr"/>
</dbReference>
<comment type="similarity">
    <text evidence="9 10 13 14">Belongs to the peptidase S16 family.</text>
</comment>
<feature type="domain" description="Lon N-terminal" evidence="16">
    <location>
        <begin position="12"/>
        <end position="205"/>
    </location>
</feature>
<dbReference type="PIRSF" id="PIRSF001174">
    <property type="entry name" value="Lon_proteas"/>
    <property type="match status" value="1"/>
</dbReference>
<dbReference type="InterPro" id="IPR003959">
    <property type="entry name" value="ATPase_AAA_core"/>
</dbReference>
<keyword evidence="6 9" id="KW-0720">Serine protease</keyword>
<gene>
    <name evidence="9 17" type="primary">lon</name>
    <name evidence="17" type="ORF">DXA38_15600</name>
</gene>
<proteinExistence type="evidence at transcript level"/>
<keyword evidence="8 9" id="KW-0346">Stress response</keyword>
<dbReference type="Pfam" id="PF00004">
    <property type="entry name" value="AAA"/>
    <property type="match status" value="1"/>
</dbReference>
<evidence type="ECO:0000256" key="5">
    <source>
        <dbReference type="ARBA" id="ARBA00022801"/>
    </source>
</evidence>
<dbReference type="InterPro" id="IPR046336">
    <property type="entry name" value="Lon_prtase_N_sf"/>
</dbReference>
<evidence type="ECO:0000256" key="4">
    <source>
        <dbReference type="ARBA" id="ARBA00022741"/>
    </source>
</evidence>
<dbReference type="InterPro" id="IPR054594">
    <property type="entry name" value="Lon_lid"/>
</dbReference>
<dbReference type="InterPro" id="IPR004815">
    <property type="entry name" value="Lon_bac/euk-typ"/>
</dbReference>
<evidence type="ECO:0000313" key="18">
    <source>
        <dbReference type="Proteomes" id="UP000260025"/>
    </source>
</evidence>
<keyword evidence="2 9" id="KW-0963">Cytoplasm</keyword>
<evidence type="ECO:0000256" key="7">
    <source>
        <dbReference type="ARBA" id="ARBA00022840"/>
    </source>
</evidence>
<evidence type="ECO:0000256" key="11">
    <source>
        <dbReference type="PIRSR" id="PIRSR001174-1"/>
    </source>
</evidence>
<dbReference type="SUPFAM" id="SSF54211">
    <property type="entry name" value="Ribosomal protein S5 domain 2-like"/>
    <property type="match status" value="1"/>
</dbReference>
<dbReference type="Pfam" id="PF05362">
    <property type="entry name" value="Lon_C"/>
    <property type="match status" value="1"/>
</dbReference>
<comment type="subunit">
    <text evidence="9 10">Homohexamer. Organized in a ring with a central cavity.</text>
</comment>
<organism evidence="17 18">
    <name type="scientific">Clostridium innocuum</name>
    <dbReference type="NCBI Taxonomy" id="1522"/>
    <lineage>
        <taxon>Bacteria</taxon>
        <taxon>Bacillati</taxon>
        <taxon>Bacillota</taxon>
        <taxon>Clostridia</taxon>
        <taxon>Eubacteriales</taxon>
        <taxon>Clostridiaceae</taxon>
        <taxon>Clostridium</taxon>
    </lineage>
</organism>
<dbReference type="InterPro" id="IPR027417">
    <property type="entry name" value="P-loop_NTPase"/>
</dbReference>